<evidence type="ECO:0000313" key="4">
    <source>
        <dbReference type="EMBL" id="TYR73591.1"/>
    </source>
</evidence>
<dbReference type="AlphaFoldDB" id="A0A5D4K8A0"/>
<evidence type="ECO:0000256" key="1">
    <source>
        <dbReference type="ARBA" id="ARBA00010515"/>
    </source>
</evidence>
<name>A0A5D4K8A0_9BACI</name>
<dbReference type="PANTHER" id="PTHR48081">
    <property type="entry name" value="AB HYDROLASE SUPERFAMILY PROTEIN C4A8.06C"/>
    <property type="match status" value="1"/>
</dbReference>
<feature type="domain" description="Alpha/beta hydrolase fold-3" evidence="3">
    <location>
        <begin position="75"/>
        <end position="283"/>
    </location>
</feature>
<evidence type="ECO:0000313" key="5">
    <source>
        <dbReference type="Proteomes" id="UP000323317"/>
    </source>
</evidence>
<dbReference type="InterPro" id="IPR029058">
    <property type="entry name" value="AB_hydrolase_fold"/>
</dbReference>
<dbReference type="Pfam" id="PF07859">
    <property type="entry name" value="Abhydrolase_3"/>
    <property type="match status" value="1"/>
</dbReference>
<dbReference type="InterPro" id="IPR002168">
    <property type="entry name" value="Lipase_GDXG_HIS_AS"/>
</dbReference>
<evidence type="ECO:0000259" key="3">
    <source>
        <dbReference type="Pfam" id="PF07859"/>
    </source>
</evidence>
<dbReference type="PANTHER" id="PTHR48081:SF8">
    <property type="entry name" value="ALPHA_BETA HYDROLASE FOLD-3 DOMAIN-CONTAINING PROTEIN-RELATED"/>
    <property type="match status" value="1"/>
</dbReference>
<dbReference type="Proteomes" id="UP000323317">
    <property type="component" value="Unassembled WGS sequence"/>
</dbReference>
<keyword evidence="2 4" id="KW-0378">Hydrolase</keyword>
<dbReference type="RefSeq" id="WP_148948219.1">
    <property type="nucleotide sequence ID" value="NZ_VTEH01000017.1"/>
</dbReference>
<dbReference type="SUPFAM" id="SSF53474">
    <property type="entry name" value="alpha/beta-Hydrolases"/>
    <property type="match status" value="1"/>
</dbReference>
<dbReference type="Gene3D" id="3.40.50.1820">
    <property type="entry name" value="alpha/beta hydrolase"/>
    <property type="match status" value="1"/>
</dbReference>
<accession>A0A5D4K8A0</accession>
<dbReference type="EMBL" id="VTEH01000017">
    <property type="protein sequence ID" value="TYR73591.1"/>
    <property type="molecule type" value="Genomic_DNA"/>
</dbReference>
<dbReference type="FunFam" id="3.40.50.1820:FF:000089">
    <property type="entry name" value="Alpha/beta hydrolase"/>
    <property type="match status" value="1"/>
</dbReference>
<organism evidence="4 5">
    <name type="scientific">Rossellomorea vietnamensis</name>
    <dbReference type="NCBI Taxonomy" id="218284"/>
    <lineage>
        <taxon>Bacteria</taxon>
        <taxon>Bacillati</taxon>
        <taxon>Bacillota</taxon>
        <taxon>Bacilli</taxon>
        <taxon>Bacillales</taxon>
        <taxon>Bacillaceae</taxon>
        <taxon>Rossellomorea</taxon>
    </lineage>
</organism>
<reference evidence="4 5" key="1">
    <citation type="submission" date="2019-08" db="EMBL/GenBank/DDBJ databases">
        <title>Bacillus genomes from the desert of Cuatro Cienegas, Coahuila.</title>
        <authorList>
            <person name="Olmedo-Alvarez G."/>
        </authorList>
    </citation>
    <scope>NUCLEOTIDE SEQUENCE [LARGE SCALE GENOMIC DNA]</scope>
    <source>
        <strain evidence="4 5">CH40_1T</strain>
    </source>
</reference>
<comment type="similarity">
    <text evidence="1">Belongs to the 'GDXG' lipolytic enzyme family.</text>
</comment>
<sequence length="314" mass="34728">MAALNPKMRYFLDNLLPVYPEGYTPTLEDIRSRASVGYGTAEPVHKIENRSIQGPESILPIRIYTPEGEGPFPLVVFFHGGGFVYGDLESHDALCRGIVNASQHVVVGVEYRLAPENPFPAAVNDCYEAAKWVYENAEELNGDASRLSVAGDSAGANLSTVVSMLAKDKGGLSISKQVLIYPVTDSYTPEKYESYKENGSGYFLTTDHIGLYSTLYVQNKEWNLHPHAAPMNADDLSGLPPALVITAEFDPLRDEGEAYAEKLKEAGVPVKLRREEGQIHGFFNFFSLMDAKEDIQEVYDYIGEFLKEDSNVKA</sequence>
<proteinExistence type="inferred from homology"/>
<dbReference type="PROSITE" id="PS01173">
    <property type="entry name" value="LIPASE_GDXG_HIS"/>
    <property type="match status" value="1"/>
</dbReference>
<evidence type="ECO:0000256" key="2">
    <source>
        <dbReference type="ARBA" id="ARBA00022801"/>
    </source>
</evidence>
<dbReference type="InterPro" id="IPR013094">
    <property type="entry name" value="AB_hydrolase_3"/>
</dbReference>
<dbReference type="GO" id="GO:0016787">
    <property type="term" value="F:hydrolase activity"/>
    <property type="evidence" value="ECO:0007669"/>
    <property type="project" value="UniProtKB-KW"/>
</dbReference>
<gene>
    <name evidence="4" type="ORF">FZC79_18320</name>
</gene>
<comment type="caution">
    <text evidence="4">The sequence shown here is derived from an EMBL/GenBank/DDBJ whole genome shotgun (WGS) entry which is preliminary data.</text>
</comment>
<protein>
    <submittedName>
        <fullName evidence="4">Alpha/beta hydrolase</fullName>
    </submittedName>
</protein>
<dbReference type="InterPro" id="IPR050300">
    <property type="entry name" value="GDXG_lipolytic_enzyme"/>
</dbReference>